<protein>
    <recommendedName>
        <fullName evidence="3">F-box domain-containing protein</fullName>
    </recommendedName>
</protein>
<accession>A0A6G1KPI6</accession>
<evidence type="ECO:0008006" key="3">
    <source>
        <dbReference type="Google" id="ProtNLM"/>
    </source>
</evidence>
<keyword evidence="2" id="KW-1185">Reference proteome</keyword>
<gene>
    <name evidence="1" type="ORF">K504DRAFT_469175</name>
</gene>
<organism evidence="1 2">
    <name type="scientific">Pleomassaria siparia CBS 279.74</name>
    <dbReference type="NCBI Taxonomy" id="1314801"/>
    <lineage>
        <taxon>Eukaryota</taxon>
        <taxon>Fungi</taxon>
        <taxon>Dikarya</taxon>
        <taxon>Ascomycota</taxon>
        <taxon>Pezizomycotina</taxon>
        <taxon>Dothideomycetes</taxon>
        <taxon>Pleosporomycetidae</taxon>
        <taxon>Pleosporales</taxon>
        <taxon>Pleomassariaceae</taxon>
        <taxon>Pleomassaria</taxon>
    </lineage>
</organism>
<dbReference type="AlphaFoldDB" id="A0A6G1KPI6"/>
<dbReference type="OrthoDB" id="3939900at2759"/>
<proteinExistence type="predicted"/>
<name>A0A6G1KPI6_9PLEO</name>
<sequence length="254" mass="28437">MTKSPTPTLISLPPELILEIGDHLPPDGILSLKFTHPILNGILPLLPRLRNTTLSTCARFAIRTYLSRTDPKPTHIRCILCKTTYPANIFNSSSSPACQPLSFTDTGSRPEVVELPRRFCACRHVGRLAKLVHTERGGRNEWVSRKRDMCMHCGVVKGWGTCNCTCDSCGTRIVRTYTRFLNNETECRSFKFWRRLLSGEGTSPHTDHPNGQLWVRETCASPGATDPRPVVDLRVHYEDEMSGDSSIQTVSVLS</sequence>
<dbReference type="EMBL" id="MU005764">
    <property type="protein sequence ID" value="KAF2714764.1"/>
    <property type="molecule type" value="Genomic_DNA"/>
</dbReference>
<reference evidence="1" key="1">
    <citation type="journal article" date="2020" name="Stud. Mycol.">
        <title>101 Dothideomycetes genomes: a test case for predicting lifestyles and emergence of pathogens.</title>
        <authorList>
            <person name="Haridas S."/>
            <person name="Albert R."/>
            <person name="Binder M."/>
            <person name="Bloem J."/>
            <person name="Labutti K."/>
            <person name="Salamov A."/>
            <person name="Andreopoulos B."/>
            <person name="Baker S."/>
            <person name="Barry K."/>
            <person name="Bills G."/>
            <person name="Bluhm B."/>
            <person name="Cannon C."/>
            <person name="Castanera R."/>
            <person name="Culley D."/>
            <person name="Daum C."/>
            <person name="Ezra D."/>
            <person name="Gonzalez J."/>
            <person name="Henrissat B."/>
            <person name="Kuo A."/>
            <person name="Liang C."/>
            <person name="Lipzen A."/>
            <person name="Lutzoni F."/>
            <person name="Magnuson J."/>
            <person name="Mondo S."/>
            <person name="Nolan M."/>
            <person name="Ohm R."/>
            <person name="Pangilinan J."/>
            <person name="Park H.-J."/>
            <person name="Ramirez L."/>
            <person name="Alfaro M."/>
            <person name="Sun H."/>
            <person name="Tritt A."/>
            <person name="Yoshinaga Y."/>
            <person name="Zwiers L.-H."/>
            <person name="Turgeon B."/>
            <person name="Goodwin S."/>
            <person name="Spatafora J."/>
            <person name="Crous P."/>
            <person name="Grigoriev I."/>
        </authorList>
    </citation>
    <scope>NUCLEOTIDE SEQUENCE</scope>
    <source>
        <strain evidence="1">CBS 279.74</strain>
    </source>
</reference>
<evidence type="ECO:0000313" key="1">
    <source>
        <dbReference type="EMBL" id="KAF2714764.1"/>
    </source>
</evidence>
<dbReference type="Proteomes" id="UP000799428">
    <property type="component" value="Unassembled WGS sequence"/>
</dbReference>
<evidence type="ECO:0000313" key="2">
    <source>
        <dbReference type="Proteomes" id="UP000799428"/>
    </source>
</evidence>